<dbReference type="EMBL" id="HBGA01052564">
    <property type="protein sequence ID" value="CAD9008227.1"/>
    <property type="molecule type" value="Transcribed_RNA"/>
</dbReference>
<proteinExistence type="predicted"/>
<accession>A0A7S1ICI3</accession>
<evidence type="ECO:0000313" key="1">
    <source>
        <dbReference type="EMBL" id="CAD9008227.1"/>
    </source>
</evidence>
<name>A0A7S1ICI3_9EUGL</name>
<gene>
    <name evidence="1" type="ORF">EGYM00392_LOCUS19321</name>
</gene>
<organism evidence="1">
    <name type="scientific">Eutreptiella gymnastica</name>
    <dbReference type="NCBI Taxonomy" id="73025"/>
    <lineage>
        <taxon>Eukaryota</taxon>
        <taxon>Discoba</taxon>
        <taxon>Euglenozoa</taxon>
        <taxon>Euglenida</taxon>
        <taxon>Spirocuta</taxon>
        <taxon>Euglenophyceae</taxon>
        <taxon>Eutreptiales</taxon>
        <taxon>Eutreptiaceae</taxon>
        <taxon>Eutreptiella</taxon>
    </lineage>
</organism>
<dbReference type="AlphaFoldDB" id="A0A7S1ICI3"/>
<sequence>MCDVGSNEANLKPALVLQVKVLGGAISQALRAVTALQQMMAPQSERCRHLTASQITLRREHLRVTTCAASCVNVIDAMQCNQCQTHHVCGIVCDTAWVCVNVIARVGQ</sequence>
<reference evidence="1" key="1">
    <citation type="submission" date="2021-01" db="EMBL/GenBank/DDBJ databases">
        <authorList>
            <person name="Corre E."/>
            <person name="Pelletier E."/>
            <person name="Niang G."/>
            <person name="Scheremetjew M."/>
            <person name="Finn R."/>
            <person name="Kale V."/>
            <person name="Holt S."/>
            <person name="Cochrane G."/>
            <person name="Meng A."/>
            <person name="Brown T."/>
            <person name="Cohen L."/>
        </authorList>
    </citation>
    <scope>NUCLEOTIDE SEQUENCE</scope>
    <source>
        <strain evidence="1">NIES-381</strain>
    </source>
</reference>
<protein>
    <submittedName>
        <fullName evidence="1">Uncharacterized protein</fullName>
    </submittedName>
</protein>